<dbReference type="EMBL" id="MT663541">
    <property type="protein sequence ID" value="QOI90600.1"/>
    <property type="molecule type" value="Genomic_DNA"/>
</dbReference>
<proteinExistence type="predicted"/>
<reference evidence="1" key="1">
    <citation type="submission" date="2020-06" db="EMBL/GenBank/DDBJ databases">
        <title>Lateral gene transfer of anion-conducting channel rhodopsins between green algae and giant viruses.</title>
        <authorList>
            <person name="Rozenberg A."/>
            <person name="Oppermann J."/>
            <person name="Wietek J."/>
            <person name="Fernandez Lahore R.G."/>
            <person name="Sandaa R.-A."/>
            <person name="Bratbak G."/>
            <person name="Hegemann P."/>
            <person name="Beja O."/>
        </authorList>
    </citation>
    <scope>NUCLEOTIDE SEQUENCE</scope>
    <source>
        <strain evidence="1">01B</strain>
    </source>
</reference>
<evidence type="ECO:0000313" key="1">
    <source>
        <dbReference type="EMBL" id="QOI90600.1"/>
    </source>
</evidence>
<organismHost>
    <name type="scientific">Pyramimonas plurioculata</name>
    <dbReference type="NCBI Taxonomy" id="36893"/>
</organismHost>
<gene>
    <name evidence="1" type="ORF">HWQ62_00469</name>
</gene>
<organism evidence="1">
    <name type="scientific">Pyramimonas orientalis virus</name>
    <name type="common">PoV01</name>
    <dbReference type="NCBI Taxonomy" id="455367"/>
    <lineage>
        <taxon>Viruses</taxon>
        <taxon>Varidnaviria</taxon>
        <taxon>Bamfordvirae</taxon>
        <taxon>Nucleocytoviricota</taxon>
        <taxon>Megaviricetes</taxon>
        <taxon>Imitervirales</taxon>
        <taxon>Allomimiviridae</taxon>
        <taxon>Heliosvirus</taxon>
        <taxon>Heliosvirus raunefjordenense</taxon>
    </lineage>
</organism>
<accession>A0A7L9AZ60</accession>
<name>A0A7L9AZ60_POV01</name>
<protein>
    <submittedName>
        <fullName evidence="1">Uncharacterized protein</fullName>
    </submittedName>
</protein>
<sequence>MTLQIVHCSAVTPSSTKQLNTFQRQLYHYNVQLSKNNKSIKKLIVNLNTNCKNTTNSETTSCDAIYFELEDIISKNRRVVNLKKKLYLKNHFDWDEEFY</sequence>